<evidence type="ECO:0000256" key="2">
    <source>
        <dbReference type="ARBA" id="ARBA00010617"/>
    </source>
</evidence>
<evidence type="ECO:0000313" key="12">
    <source>
        <dbReference type="EMBL" id="ATG29985.1"/>
    </source>
</evidence>
<keyword evidence="11" id="KW-0812">Transmembrane</keyword>
<keyword evidence="4 9" id="KW-0479">Metal-binding</keyword>
<dbReference type="EMBL" id="MF448664">
    <property type="protein sequence ID" value="ATG29985.1"/>
    <property type="molecule type" value="mRNA"/>
</dbReference>
<comment type="similarity">
    <text evidence="2 10">Belongs to the cytochrome P450 family.</text>
</comment>
<dbReference type="PANTHER" id="PTHR24286">
    <property type="entry name" value="CYTOCHROME P450 26"/>
    <property type="match status" value="1"/>
</dbReference>
<evidence type="ECO:0000256" key="11">
    <source>
        <dbReference type="SAM" id="Phobius"/>
    </source>
</evidence>
<protein>
    <submittedName>
        <fullName evidence="12">CYP718B1</fullName>
    </submittedName>
</protein>
<dbReference type="InterPro" id="IPR036396">
    <property type="entry name" value="Cyt_P450_sf"/>
</dbReference>
<reference evidence="12" key="1">
    <citation type="journal article" date="2017" name="Front. Plant Sci.">
        <title>Transcriptome Assembly and Systematic Identification of Novel Cytochrome P450s in Taxus chinensis.</title>
        <authorList>
            <person name="Liao W."/>
            <person name="Zhao S."/>
            <person name="Zhang M."/>
            <person name="Dong K."/>
            <person name="Chen Y."/>
            <person name="Fu C."/>
            <person name="Yu L."/>
        </authorList>
    </citation>
    <scope>NUCLEOTIDE SEQUENCE</scope>
</reference>
<dbReference type="SUPFAM" id="SSF48264">
    <property type="entry name" value="Cytochrome P450"/>
    <property type="match status" value="1"/>
</dbReference>
<evidence type="ECO:0000256" key="1">
    <source>
        <dbReference type="ARBA" id="ARBA00005122"/>
    </source>
</evidence>
<organism evidence="12">
    <name type="scientific">Taxus chinensis</name>
    <name type="common">Chinese yew</name>
    <name type="synonym">Taxus wallichiana var. chinensis</name>
    <dbReference type="NCBI Taxonomy" id="29808"/>
    <lineage>
        <taxon>Eukaryota</taxon>
        <taxon>Viridiplantae</taxon>
        <taxon>Streptophyta</taxon>
        <taxon>Embryophyta</taxon>
        <taxon>Tracheophyta</taxon>
        <taxon>Spermatophyta</taxon>
        <taxon>Pinopsida</taxon>
        <taxon>Pinidae</taxon>
        <taxon>Conifers II</taxon>
        <taxon>Cupressales</taxon>
        <taxon>Taxaceae</taxon>
        <taxon>Taxus</taxon>
    </lineage>
</organism>
<evidence type="ECO:0000256" key="7">
    <source>
        <dbReference type="ARBA" id="ARBA00023033"/>
    </source>
</evidence>
<dbReference type="InterPro" id="IPR001128">
    <property type="entry name" value="Cyt_P450"/>
</dbReference>
<sequence length="482" mass="55198">MDTVAEWTSSSWILIAAMIIGFLLFYQHITHTNNGRLNLPPGNLGLPVIGETLQFYRSQKSNRLFEDFFGKRTHKYGSVYKTGLMGSPTVIFTGAAGNRFLLSNEFKLVTSSWPQSTINLIGTGSIMEKQGAEHKRLRGAVMACFRADVLQSFVGKLSNVIEYHFERHWKGNRVVRVYPLTKLLTFTSVCSLFLGLEDEGEIEYFLKLFQMVLLGVLSLPVDFPGSRCRRAKRARREIDEFLSALIDRRRRDLAEGRAGGEQDLFSRLLTLNDEDGNRLGDKEVMDNIVLFMFAAHDTTSLVITMMCKFLCQHKDCYHEICQEHKQILESKEPGEKLNWEDAKNMTYTWRAAQETMRLLPPIFGSFKKAIVDFEYEGYTIPKGWKVLWTASTHYDPNFFEEPQKFKPSRFQDTIPPYVFVPFGGGVRLCAGLEFAKLQITVFMHHLVTQYDWSLVDPAEGIQMDPLPSPTKGMPVRLVKKSY</sequence>
<dbReference type="GO" id="GO:0042617">
    <property type="term" value="P:paclitaxel biosynthetic process"/>
    <property type="evidence" value="ECO:0007669"/>
    <property type="project" value="UniProtKB-UniPathway"/>
</dbReference>
<dbReference type="GO" id="GO:0005506">
    <property type="term" value="F:iron ion binding"/>
    <property type="evidence" value="ECO:0007669"/>
    <property type="project" value="InterPro"/>
</dbReference>
<evidence type="ECO:0000256" key="5">
    <source>
        <dbReference type="ARBA" id="ARBA00023002"/>
    </source>
</evidence>
<evidence type="ECO:0000256" key="3">
    <source>
        <dbReference type="ARBA" id="ARBA00022617"/>
    </source>
</evidence>
<keyword evidence="3 9" id="KW-0349">Heme</keyword>
<evidence type="ECO:0000256" key="10">
    <source>
        <dbReference type="RuleBase" id="RU000461"/>
    </source>
</evidence>
<evidence type="ECO:0000256" key="6">
    <source>
        <dbReference type="ARBA" id="ARBA00023004"/>
    </source>
</evidence>
<feature type="binding site" description="axial binding residue" evidence="9">
    <location>
        <position position="429"/>
    </location>
    <ligand>
        <name>heme</name>
        <dbReference type="ChEBI" id="CHEBI:30413"/>
    </ligand>
    <ligandPart>
        <name>Fe</name>
        <dbReference type="ChEBI" id="CHEBI:18248"/>
    </ligandPart>
</feature>
<proteinExistence type="evidence at transcript level"/>
<accession>A0A291FB27</accession>
<keyword evidence="11" id="KW-1133">Transmembrane helix</keyword>
<dbReference type="InterPro" id="IPR002401">
    <property type="entry name" value="Cyt_P450_E_grp-I"/>
</dbReference>
<dbReference type="Pfam" id="PF00067">
    <property type="entry name" value="p450"/>
    <property type="match status" value="1"/>
</dbReference>
<dbReference type="PRINTS" id="PR00463">
    <property type="entry name" value="EP450I"/>
</dbReference>
<evidence type="ECO:0000256" key="4">
    <source>
        <dbReference type="ARBA" id="ARBA00022723"/>
    </source>
</evidence>
<dbReference type="GO" id="GO:0016705">
    <property type="term" value="F:oxidoreductase activity, acting on paired donors, with incorporation or reduction of molecular oxygen"/>
    <property type="evidence" value="ECO:0007669"/>
    <property type="project" value="InterPro"/>
</dbReference>
<dbReference type="FunFam" id="1.10.630.10:FF:000022">
    <property type="entry name" value="Taxadiene 5-alpha hydroxylase"/>
    <property type="match status" value="1"/>
</dbReference>
<dbReference type="GO" id="GO:0020037">
    <property type="term" value="F:heme binding"/>
    <property type="evidence" value="ECO:0007669"/>
    <property type="project" value="InterPro"/>
</dbReference>
<dbReference type="GO" id="GO:0016125">
    <property type="term" value="P:sterol metabolic process"/>
    <property type="evidence" value="ECO:0007669"/>
    <property type="project" value="TreeGrafter"/>
</dbReference>
<dbReference type="AlphaFoldDB" id="A0A291FB27"/>
<keyword evidence="11" id="KW-0472">Membrane</keyword>
<comment type="cofactor">
    <cofactor evidence="9">
        <name>heme</name>
        <dbReference type="ChEBI" id="CHEBI:30413"/>
    </cofactor>
</comment>
<feature type="transmembrane region" description="Helical" evidence="11">
    <location>
        <begin position="12"/>
        <end position="29"/>
    </location>
</feature>
<dbReference type="PROSITE" id="PS00086">
    <property type="entry name" value="CYTOCHROME_P450"/>
    <property type="match status" value="1"/>
</dbReference>
<dbReference type="GO" id="GO:0004497">
    <property type="term" value="F:monooxygenase activity"/>
    <property type="evidence" value="ECO:0007669"/>
    <property type="project" value="UniProtKB-KW"/>
</dbReference>
<evidence type="ECO:0000256" key="8">
    <source>
        <dbReference type="ARBA" id="ARBA00023059"/>
    </source>
</evidence>
<dbReference type="UniPathway" id="UPA00842"/>
<evidence type="ECO:0000256" key="9">
    <source>
        <dbReference type="PIRSR" id="PIRSR602401-1"/>
    </source>
</evidence>
<keyword evidence="7 10" id="KW-0503">Monooxygenase</keyword>
<keyword evidence="8" id="KW-0876">Taxol biosynthesis</keyword>
<dbReference type="InterPro" id="IPR017972">
    <property type="entry name" value="Cyt_P450_CS"/>
</dbReference>
<dbReference type="PANTHER" id="PTHR24286:SF221">
    <property type="entry name" value="TAXADIENE 5-ALPHA HYDROXYLASE"/>
    <property type="match status" value="1"/>
</dbReference>
<dbReference type="CDD" id="cd11043">
    <property type="entry name" value="CYP90-like"/>
    <property type="match status" value="1"/>
</dbReference>
<keyword evidence="5 10" id="KW-0560">Oxidoreductase</keyword>
<dbReference type="Gene3D" id="1.10.630.10">
    <property type="entry name" value="Cytochrome P450"/>
    <property type="match status" value="1"/>
</dbReference>
<comment type="pathway">
    <text evidence="1">Alkaloid biosynthesis; taxol biosynthesis.</text>
</comment>
<keyword evidence="6 9" id="KW-0408">Iron</keyword>
<dbReference type="PRINTS" id="PR00385">
    <property type="entry name" value="P450"/>
</dbReference>
<name>A0A291FB27_TAXCH</name>